<evidence type="ECO:0000313" key="1">
    <source>
        <dbReference type="EMBL" id="AFK42215.1"/>
    </source>
</evidence>
<dbReference type="AlphaFoldDB" id="I3SPM3"/>
<accession>I3SPM3</accession>
<dbReference type="EMBL" id="BT142421">
    <property type="protein sequence ID" value="AFK42215.1"/>
    <property type="molecule type" value="mRNA"/>
</dbReference>
<reference evidence="1" key="1">
    <citation type="submission" date="2012-05" db="EMBL/GenBank/DDBJ databases">
        <authorList>
            <person name="Krishnakumar V."/>
            <person name="Cheung F."/>
            <person name="Xiao Y."/>
            <person name="Chan A."/>
            <person name="Moskal W.A."/>
            <person name="Town C.D."/>
        </authorList>
    </citation>
    <scope>NUCLEOTIDE SEQUENCE</scope>
</reference>
<proteinExistence type="evidence at transcript level"/>
<name>I3SPM3_MEDTR</name>
<sequence length="83" mass="9254">MSLLKIKDGHQVYGLKLLCYLALNVGNSKVLEQERVLSTIEKLVRPVLAQNPDLKELFANAIPHLSLYQSGVQLHRHPLGLGL</sequence>
<organism evidence="1">
    <name type="scientific">Medicago truncatula</name>
    <name type="common">Barrel medic</name>
    <name type="synonym">Medicago tribuloides</name>
    <dbReference type="NCBI Taxonomy" id="3880"/>
    <lineage>
        <taxon>Eukaryota</taxon>
        <taxon>Viridiplantae</taxon>
        <taxon>Streptophyta</taxon>
        <taxon>Embryophyta</taxon>
        <taxon>Tracheophyta</taxon>
        <taxon>Spermatophyta</taxon>
        <taxon>Magnoliopsida</taxon>
        <taxon>eudicotyledons</taxon>
        <taxon>Gunneridae</taxon>
        <taxon>Pentapetalae</taxon>
        <taxon>rosids</taxon>
        <taxon>fabids</taxon>
        <taxon>Fabales</taxon>
        <taxon>Fabaceae</taxon>
        <taxon>Papilionoideae</taxon>
        <taxon>50 kb inversion clade</taxon>
        <taxon>NPAAA clade</taxon>
        <taxon>Hologalegina</taxon>
        <taxon>IRL clade</taxon>
        <taxon>Trifolieae</taxon>
        <taxon>Medicago</taxon>
    </lineage>
</organism>
<dbReference type="ExpressionAtlas" id="I3SPM3">
    <property type="expression patterns" value="differential"/>
</dbReference>
<dbReference type="PANTHER" id="PTHR46168:SF15">
    <property type="entry name" value="ARMADILLO REPEAT-CONTAINING DOMAIN-CONTAINING PROTEIN"/>
    <property type="match status" value="1"/>
</dbReference>
<protein>
    <submittedName>
        <fullName evidence="1">Uncharacterized protein</fullName>
    </submittedName>
</protein>
<dbReference type="PANTHER" id="PTHR46168">
    <property type="entry name" value="ARMADILLO REPEAT ONLY 4"/>
    <property type="match status" value="1"/>
</dbReference>